<evidence type="ECO:0000313" key="4">
    <source>
        <dbReference type="Proteomes" id="UP000280819"/>
    </source>
</evidence>
<dbReference type="InterPro" id="IPR024078">
    <property type="entry name" value="LmbE-like_dom_sf"/>
</dbReference>
<proteinExistence type="predicted"/>
<comment type="caution">
    <text evidence="3">The sequence shown here is derived from an EMBL/GenBank/DDBJ whole genome shotgun (WGS) entry which is preliminary data.</text>
</comment>
<evidence type="ECO:0000256" key="2">
    <source>
        <dbReference type="SAM" id="MobiDB-lite"/>
    </source>
</evidence>
<evidence type="ECO:0000256" key="1">
    <source>
        <dbReference type="ARBA" id="ARBA00022833"/>
    </source>
</evidence>
<evidence type="ECO:0000313" key="3">
    <source>
        <dbReference type="EMBL" id="RRD04429.1"/>
    </source>
</evidence>
<dbReference type="AlphaFoldDB" id="A0A3P1T4X3"/>
<dbReference type="InterPro" id="IPR003737">
    <property type="entry name" value="GlcNAc_PI_deacetylase-related"/>
</dbReference>
<dbReference type="PANTHER" id="PTHR12993:SF26">
    <property type="entry name" value="1D-MYO-INOSITOL 2-ACETAMIDO-2-DEOXY-ALPHA-D-GLUCOPYRANOSIDE DEACETYLASE"/>
    <property type="match status" value="1"/>
</dbReference>
<protein>
    <submittedName>
        <fullName evidence="3">GlcNAc-PI de-N-acetylase</fullName>
    </submittedName>
</protein>
<reference evidence="3 4" key="1">
    <citation type="submission" date="2018-11" db="EMBL/GenBank/DDBJ databases">
        <title>Genomes From Bacteria Associated with the Canine Oral Cavity: a Test Case for Automated Genome-Based Taxonomic Assignment.</title>
        <authorList>
            <person name="Coil D.A."/>
            <person name="Jospin G."/>
            <person name="Darling A.E."/>
            <person name="Wallis C."/>
            <person name="Davis I.J."/>
            <person name="Harris S."/>
            <person name="Eisen J.A."/>
            <person name="Holcombe L.J."/>
            <person name="O'Flynn C."/>
        </authorList>
    </citation>
    <scope>NUCLEOTIDE SEQUENCE [LARGE SCALE GENOMIC DNA]</scope>
    <source>
        <strain evidence="3 4">OH887_COT-365</strain>
    </source>
</reference>
<accession>A0A3P1T4X3</accession>
<dbReference type="GO" id="GO:0016811">
    <property type="term" value="F:hydrolase activity, acting on carbon-nitrogen (but not peptide) bonds, in linear amides"/>
    <property type="evidence" value="ECO:0007669"/>
    <property type="project" value="TreeGrafter"/>
</dbReference>
<dbReference type="GO" id="GO:0016137">
    <property type="term" value="P:glycoside metabolic process"/>
    <property type="evidence" value="ECO:0007669"/>
    <property type="project" value="UniProtKB-ARBA"/>
</dbReference>
<dbReference type="Gene3D" id="3.40.50.10320">
    <property type="entry name" value="LmbE-like"/>
    <property type="match status" value="1"/>
</dbReference>
<sequence length="295" mass="30639">MGVGYGADPAAGRPGTSRRTGAGRQATGPGHDVAGLGHPDPGAVSEVAVRIAFVHAHPDDESLWSGALTVHLVAAGHEVWLLTATRGERGEVVPGPLAELAGTPELEQRRRLELAGAVASLGFVGHAFLGDAPVGSGRRYRDSGMEWIHPGLAGPAADAEPDSLCESDLGEVVADLVAWLRHIQAELVISYDDDGGYGHPDHVRLHHAGREAAEQLGIGFAAVVHAPGEGVEWFELEHLLPRVEEALSHHATQLTLGGDGTLTHSGGQREEVVTSVGLKPQEMLVAPTRGSASGG</sequence>
<dbReference type="OrthoDB" id="158614at2"/>
<dbReference type="PANTHER" id="PTHR12993">
    <property type="entry name" value="N-ACETYLGLUCOSAMINYL-PHOSPHATIDYLINOSITOL DE-N-ACETYLASE-RELATED"/>
    <property type="match status" value="1"/>
</dbReference>
<gene>
    <name evidence="3" type="ORF">EII34_10220</name>
</gene>
<organism evidence="3 4">
    <name type="scientific">Arachnia propionica</name>
    <dbReference type="NCBI Taxonomy" id="1750"/>
    <lineage>
        <taxon>Bacteria</taxon>
        <taxon>Bacillati</taxon>
        <taxon>Actinomycetota</taxon>
        <taxon>Actinomycetes</taxon>
        <taxon>Propionibacteriales</taxon>
        <taxon>Propionibacteriaceae</taxon>
        <taxon>Arachnia</taxon>
    </lineage>
</organism>
<dbReference type="Pfam" id="PF02585">
    <property type="entry name" value="PIG-L"/>
    <property type="match status" value="1"/>
</dbReference>
<name>A0A3P1T4X3_9ACTN</name>
<dbReference type="SUPFAM" id="SSF102588">
    <property type="entry name" value="LmbE-like"/>
    <property type="match status" value="1"/>
</dbReference>
<feature type="region of interest" description="Disordered" evidence="2">
    <location>
        <begin position="1"/>
        <end position="40"/>
    </location>
</feature>
<dbReference type="EMBL" id="RQZG01000011">
    <property type="protein sequence ID" value="RRD04429.1"/>
    <property type="molecule type" value="Genomic_DNA"/>
</dbReference>
<keyword evidence="1" id="KW-0862">Zinc</keyword>
<dbReference type="Proteomes" id="UP000280819">
    <property type="component" value="Unassembled WGS sequence"/>
</dbReference>